<organism evidence="1 2">
    <name type="scientific">Paludisphaera borealis</name>
    <dbReference type="NCBI Taxonomy" id="1387353"/>
    <lineage>
        <taxon>Bacteria</taxon>
        <taxon>Pseudomonadati</taxon>
        <taxon>Planctomycetota</taxon>
        <taxon>Planctomycetia</taxon>
        <taxon>Isosphaerales</taxon>
        <taxon>Isosphaeraceae</taxon>
        <taxon>Paludisphaera</taxon>
    </lineage>
</organism>
<gene>
    <name evidence="1" type="ORF">BSF38_03051</name>
</gene>
<proteinExistence type="predicted"/>
<dbReference type="EMBL" id="CP019082">
    <property type="protein sequence ID" value="APW61535.1"/>
    <property type="molecule type" value="Genomic_DNA"/>
</dbReference>
<evidence type="ECO:0000313" key="2">
    <source>
        <dbReference type="Proteomes" id="UP000186309"/>
    </source>
</evidence>
<accession>A0A1U7CRH1</accession>
<evidence type="ECO:0008006" key="3">
    <source>
        <dbReference type="Google" id="ProtNLM"/>
    </source>
</evidence>
<dbReference type="KEGG" id="pbor:BSF38_03051"/>
<dbReference type="Proteomes" id="UP000186309">
    <property type="component" value="Chromosome"/>
</dbReference>
<evidence type="ECO:0000313" key="1">
    <source>
        <dbReference type="EMBL" id="APW61535.1"/>
    </source>
</evidence>
<sequence length="475" mass="51243">MPFESRITRRNLLGGLAAGALWPGAARSEGQGQTAAAPGRPWELFTFSADVTPLVGHPCMGGGIAPVKLILDPLEAIGFVLRGGSLAKPVAVVVVDWCEIRNDAYDAWREAIAKAVGTDPLNVIVTAVHQHDTPIADLTAERLLEENNCTGRICNLAFHDLVVKRVARAAATAVKKTPKRVTHIGMGRAKADRVASNRRYVLADGSISYNRTSASKDPQAHKADEGTIDPWVKVLSFWNGDEPLLALSSYAIHPMAHYGQGEVSADFVGMARRARQKSLPGVVQIYASGCSGNVTAGKYNDGAPANRAELAGRLEAAMAEAWRTTRREPLEHASLRLQPLRFKAREDDGFTEADLKKRLADHEHPFGQCLAAMGLSWRKRLASDQPIALPTLDLGHALLSVAPGETYVEYQLLAEKLRPDRFVMTLGYGDAATGYIPTASQLAEHDGNLRDWCWVDPTAEAVLTEGLKAALKAGG</sequence>
<dbReference type="OrthoDB" id="233892at2"/>
<keyword evidence="2" id="KW-1185">Reference proteome</keyword>
<dbReference type="InterPro" id="IPR006311">
    <property type="entry name" value="TAT_signal"/>
</dbReference>
<dbReference type="AlphaFoldDB" id="A0A1U7CRH1"/>
<dbReference type="STRING" id="1387353.BSF38_03051"/>
<name>A0A1U7CRH1_9BACT</name>
<protein>
    <recommendedName>
        <fullName evidence="3">Neutral/alkaline non-lysosomal ceramidase N-terminal domain-containing protein</fullName>
    </recommendedName>
</protein>
<dbReference type="PROSITE" id="PS51318">
    <property type="entry name" value="TAT"/>
    <property type="match status" value="1"/>
</dbReference>
<dbReference type="RefSeq" id="WP_083712960.1">
    <property type="nucleotide sequence ID" value="NZ_CP019082.1"/>
</dbReference>
<reference evidence="2" key="1">
    <citation type="submission" date="2016-12" db="EMBL/GenBank/DDBJ databases">
        <title>Comparative genomics of four Isosphaeraceae planctomycetes: a common pool of plasmids and glycoside hydrolase genes.</title>
        <authorList>
            <person name="Ivanova A."/>
        </authorList>
    </citation>
    <scope>NUCLEOTIDE SEQUENCE [LARGE SCALE GENOMIC DNA]</scope>
    <source>
        <strain evidence="2">PX4</strain>
    </source>
</reference>